<dbReference type="AlphaFoldDB" id="A0A392S354"/>
<name>A0A392S354_9FABA</name>
<sequence length="60" mass="6534">MCGGTRVRSFSLPPFRSSGPGLFLSRERDVGLDLSDSFSLTDVRRGVISNSDTDVELVTQ</sequence>
<keyword evidence="3" id="KW-1185">Reference proteome</keyword>
<feature type="region of interest" description="Disordered" evidence="1">
    <location>
        <begin position="1"/>
        <end position="22"/>
    </location>
</feature>
<evidence type="ECO:0000256" key="1">
    <source>
        <dbReference type="SAM" id="MobiDB-lite"/>
    </source>
</evidence>
<organism evidence="2 3">
    <name type="scientific">Trifolium medium</name>
    <dbReference type="NCBI Taxonomy" id="97028"/>
    <lineage>
        <taxon>Eukaryota</taxon>
        <taxon>Viridiplantae</taxon>
        <taxon>Streptophyta</taxon>
        <taxon>Embryophyta</taxon>
        <taxon>Tracheophyta</taxon>
        <taxon>Spermatophyta</taxon>
        <taxon>Magnoliopsida</taxon>
        <taxon>eudicotyledons</taxon>
        <taxon>Gunneridae</taxon>
        <taxon>Pentapetalae</taxon>
        <taxon>rosids</taxon>
        <taxon>fabids</taxon>
        <taxon>Fabales</taxon>
        <taxon>Fabaceae</taxon>
        <taxon>Papilionoideae</taxon>
        <taxon>50 kb inversion clade</taxon>
        <taxon>NPAAA clade</taxon>
        <taxon>Hologalegina</taxon>
        <taxon>IRL clade</taxon>
        <taxon>Trifolieae</taxon>
        <taxon>Trifolium</taxon>
    </lineage>
</organism>
<comment type="caution">
    <text evidence="2">The sequence shown here is derived from an EMBL/GenBank/DDBJ whole genome shotgun (WGS) entry which is preliminary data.</text>
</comment>
<evidence type="ECO:0000313" key="3">
    <source>
        <dbReference type="Proteomes" id="UP000265520"/>
    </source>
</evidence>
<dbReference type="EMBL" id="LXQA010309304">
    <property type="protein sequence ID" value="MCI42807.1"/>
    <property type="molecule type" value="Genomic_DNA"/>
</dbReference>
<feature type="non-terminal residue" evidence="2">
    <location>
        <position position="60"/>
    </location>
</feature>
<accession>A0A392S354</accession>
<reference evidence="2 3" key="1">
    <citation type="journal article" date="2018" name="Front. Plant Sci.">
        <title>Red Clover (Trifolium pratense) and Zigzag Clover (T. medium) - A Picture of Genomic Similarities and Differences.</title>
        <authorList>
            <person name="Dluhosova J."/>
            <person name="Istvanek J."/>
            <person name="Nedelnik J."/>
            <person name="Repkova J."/>
        </authorList>
    </citation>
    <scope>NUCLEOTIDE SEQUENCE [LARGE SCALE GENOMIC DNA]</scope>
    <source>
        <strain evidence="3">cv. 10/8</strain>
        <tissue evidence="2">Leaf</tissue>
    </source>
</reference>
<evidence type="ECO:0000313" key="2">
    <source>
        <dbReference type="EMBL" id="MCI42807.1"/>
    </source>
</evidence>
<dbReference type="Proteomes" id="UP000265520">
    <property type="component" value="Unassembled WGS sequence"/>
</dbReference>
<proteinExistence type="predicted"/>
<protein>
    <submittedName>
        <fullName evidence="2">Uncharacterized protein</fullName>
    </submittedName>
</protein>